<protein>
    <submittedName>
        <fullName evidence="3">Uncharacterized protein</fullName>
    </submittedName>
</protein>
<keyword evidence="2" id="KW-0812">Transmembrane</keyword>
<dbReference type="Proteomes" id="UP000597338">
    <property type="component" value="Unassembled WGS sequence"/>
</dbReference>
<organism evidence="3 4">
    <name type="scientific">Parapedobacter defluvii</name>
    <dbReference type="NCBI Taxonomy" id="2045106"/>
    <lineage>
        <taxon>Bacteria</taxon>
        <taxon>Pseudomonadati</taxon>
        <taxon>Bacteroidota</taxon>
        <taxon>Sphingobacteriia</taxon>
        <taxon>Sphingobacteriales</taxon>
        <taxon>Sphingobacteriaceae</taxon>
        <taxon>Parapedobacter</taxon>
    </lineage>
</organism>
<feature type="region of interest" description="Disordered" evidence="1">
    <location>
        <begin position="92"/>
        <end position="112"/>
    </location>
</feature>
<accession>A0ABQ1LLB2</accession>
<feature type="compositionally biased region" description="Low complexity" evidence="1">
    <location>
        <begin position="99"/>
        <end position="112"/>
    </location>
</feature>
<dbReference type="EMBL" id="BMIK01000004">
    <property type="protein sequence ID" value="GGC25358.1"/>
    <property type="molecule type" value="Genomic_DNA"/>
</dbReference>
<name>A0ABQ1LLB2_9SPHI</name>
<feature type="transmembrane region" description="Helical" evidence="2">
    <location>
        <begin position="57"/>
        <end position="74"/>
    </location>
</feature>
<gene>
    <name evidence="3" type="ORF">GCM10011386_16610</name>
</gene>
<evidence type="ECO:0000313" key="3">
    <source>
        <dbReference type="EMBL" id="GGC25358.1"/>
    </source>
</evidence>
<evidence type="ECO:0000313" key="4">
    <source>
        <dbReference type="Proteomes" id="UP000597338"/>
    </source>
</evidence>
<evidence type="ECO:0000256" key="1">
    <source>
        <dbReference type="SAM" id="MobiDB-lite"/>
    </source>
</evidence>
<dbReference type="RefSeq" id="WP_188749481.1">
    <property type="nucleotide sequence ID" value="NZ_BMIK01000004.1"/>
</dbReference>
<evidence type="ECO:0000256" key="2">
    <source>
        <dbReference type="SAM" id="Phobius"/>
    </source>
</evidence>
<reference evidence="4" key="1">
    <citation type="journal article" date="2019" name="Int. J. Syst. Evol. Microbiol.">
        <title>The Global Catalogue of Microorganisms (GCM) 10K type strain sequencing project: providing services to taxonomists for standard genome sequencing and annotation.</title>
        <authorList>
            <consortium name="The Broad Institute Genomics Platform"/>
            <consortium name="The Broad Institute Genome Sequencing Center for Infectious Disease"/>
            <person name="Wu L."/>
            <person name="Ma J."/>
        </authorList>
    </citation>
    <scope>NUCLEOTIDE SEQUENCE [LARGE SCALE GENOMIC DNA]</scope>
    <source>
        <strain evidence="4">CGMCC 1.15342</strain>
    </source>
</reference>
<keyword evidence="4" id="KW-1185">Reference proteome</keyword>
<comment type="caution">
    <text evidence="3">The sequence shown here is derived from an EMBL/GenBank/DDBJ whole genome shotgun (WGS) entry which is preliminary data.</text>
</comment>
<sequence length="265" mass="29944">MNRGENKEFDKQLRDKFEGFRPEVPKGLWDKIATQLDEAEPRSVVAMPAKRRRFPTWWMAAAAVLLVACGVLYWQSRPVSVTYLHAHVDAEAEPEEATVEPSTPEEAPEPLAEPLDLERLKRVFAKKGRQVKEPKPLPVVEGEEQPEEALPIEAVEPQQLAVNERTSPSPILLPKQRDSLENGQTEIAGVPDIEPLVVLEDEEEMMLASTEQRKQPFGISNILNYVVGTVDQRDEKLVTFSNDEEGSLKLDFNFGLAKNKKRKLK</sequence>
<keyword evidence="2" id="KW-0472">Membrane</keyword>
<proteinExistence type="predicted"/>
<keyword evidence="2" id="KW-1133">Transmembrane helix</keyword>